<dbReference type="EMBL" id="JAFEMC010000002">
    <property type="protein sequence ID" value="MBM6575958.1"/>
    <property type="molecule type" value="Genomic_DNA"/>
</dbReference>
<proteinExistence type="predicted"/>
<evidence type="ECO:0000256" key="2">
    <source>
        <dbReference type="SAM" id="SignalP"/>
    </source>
</evidence>
<evidence type="ECO:0000313" key="4">
    <source>
        <dbReference type="EMBL" id="MBM6575958.1"/>
    </source>
</evidence>
<protein>
    <submittedName>
        <fullName evidence="4">CHRD domain-containing protein</fullName>
    </submittedName>
</protein>
<dbReference type="InterPro" id="IPR010895">
    <property type="entry name" value="CHRD"/>
</dbReference>
<evidence type="ECO:0000256" key="1">
    <source>
        <dbReference type="SAM" id="MobiDB-lite"/>
    </source>
</evidence>
<organism evidence="4 5">
    <name type="scientific">Sphingomonas longa</name>
    <dbReference type="NCBI Taxonomy" id="2778730"/>
    <lineage>
        <taxon>Bacteria</taxon>
        <taxon>Pseudomonadati</taxon>
        <taxon>Pseudomonadota</taxon>
        <taxon>Alphaproteobacteria</taxon>
        <taxon>Sphingomonadales</taxon>
        <taxon>Sphingomonadaceae</taxon>
        <taxon>Sphingomonas</taxon>
    </lineage>
</organism>
<dbReference type="RefSeq" id="WP_204196524.1">
    <property type="nucleotide sequence ID" value="NZ_JAFEMC010000002.1"/>
</dbReference>
<evidence type="ECO:0000259" key="3">
    <source>
        <dbReference type="SMART" id="SM00754"/>
    </source>
</evidence>
<dbReference type="Proteomes" id="UP000763641">
    <property type="component" value="Unassembled WGS sequence"/>
</dbReference>
<keyword evidence="5" id="KW-1185">Reference proteome</keyword>
<reference evidence="4 5" key="1">
    <citation type="submission" date="2020-12" db="EMBL/GenBank/DDBJ databases">
        <title>Sphingomonas sp.</title>
        <authorList>
            <person name="Kim M.K."/>
        </authorList>
    </citation>
    <scope>NUCLEOTIDE SEQUENCE [LARGE SCALE GENOMIC DNA]</scope>
    <source>
        <strain evidence="4 5">BT552</strain>
    </source>
</reference>
<accession>A0ABS2D5Z0</accession>
<feature type="region of interest" description="Disordered" evidence="1">
    <location>
        <begin position="159"/>
        <end position="179"/>
    </location>
</feature>
<name>A0ABS2D5Z0_9SPHN</name>
<keyword evidence="2" id="KW-0732">Signal</keyword>
<sequence length="179" mass="18392">MGRTGLGVIVALAALSPAIGSAAAGETAATGYQADLGPMPLDDETKVFIAGRGEATAEVVGARLVVKGSFRGMPSRATAAHLLIGPATGVPGAKVVPLAVEGDGTGTVSGSVPLTRTMRDALRTGRLYIQIDSEKAPPGYSWGPKGTLWGWLLPAHERGRPGVPQQGDWFIPQLDTPSR</sequence>
<comment type="caution">
    <text evidence="4">The sequence shown here is derived from an EMBL/GenBank/DDBJ whole genome shotgun (WGS) entry which is preliminary data.</text>
</comment>
<gene>
    <name evidence="4" type="ORF">ILT43_06205</name>
</gene>
<feature type="signal peptide" evidence="2">
    <location>
        <begin position="1"/>
        <end position="23"/>
    </location>
</feature>
<feature type="domain" description="CHRD" evidence="3">
    <location>
        <begin position="30"/>
        <end position="154"/>
    </location>
</feature>
<feature type="chain" id="PRO_5045283821" evidence="2">
    <location>
        <begin position="24"/>
        <end position="179"/>
    </location>
</feature>
<dbReference type="Pfam" id="PF07452">
    <property type="entry name" value="CHRD"/>
    <property type="match status" value="1"/>
</dbReference>
<evidence type="ECO:0000313" key="5">
    <source>
        <dbReference type="Proteomes" id="UP000763641"/>
    </source>
</evidence>
<dbReference type="SMART" id="SM00754">
    <property type="entry name" value="CHRD"/>
    <property type="match status" value="1"/>
</dbReference>